<dbReference type="Pfam" id="PF00480">
    <property type="entry name" value="ROK"/>
    <property type="match status" value="1"/>
</dbReference>
<dbReference type="InterPro" id="IPR000600">
    <property type="entry name" value="ROK"/>
</dbReference>
<proteinExistence type="predicted"/>
<evidence type="ECO:0000313" key="2">
    <source>
        <dbReference type="Proteomes" id="UP000029558"/>
    </source>
</evidence>
<protein>
    <submittedName>
        <fullName evidence="1">ROK family protein</fullName>
    </submittedName>
</protein>
<dbReference type="EMBL" id="CP012508">
    <property type="protein sequence ID" value="ALB21506.1"/>
    <property type="molecule type" value="Genomic_DNA"/>
</dbReference>
<dbReference type="AlphaFoldDB" id="A0A1L6TGF7"/>
<dbReference type="InterPro" id="IPR043129">
    <property type="entry name" value="ATPase_NBD"/>
</dbReference>
<sequence length="293" mass="30632">MILVLDLGGTKLAAALFDGDKLFERQQRATCAAADCEPLKQQLSELIAEYHGRFDAISIACTGVIKHGRMTAVNAHNLGGLLDFALEDFLKQQVSCPIFMLNDAQAATYGEATIRGQVAQLAFITLSTGIGGGVIVNGQLLQGASGHLGHTVVDPAGPLCGCGRCGCAEAIASGTALATLGSEALGKTVCARELIELSAVEPKAAQVMMRAVSVLVGLIADIQAIFEINHIVIGGSVGLNPVFFAHVKQGLNGLPNFFRPQVVEQARLVEDAGLYGAAQWALQAQGQHADHHN</sequence>
<dbReference type="PANTHER" id="PTHR18964">
    <property type="entry name" value="ROK (REPRESSOR, ORF, KINASE) FAMILY"/>
    <property type="match status" value="1"/>
</dbReference>
<reference evidence="1 2" key="1">
    <citation type="journal article" date="2014" name="Genome Announc.">
        <title>Comparative Genome Analysis of Two Isolates of the Fish Pathogen Piscirickettsia salmonis from Different Hosts Reveals Major Differences in Virulence-Associated Secretion Systems.</title>
        <authorList>
            <person name="Bohle H."/>
            <person name="Henriquez P."/>
            <person name="Grothusen H."/>
            <person name="Navas E."/>
            <person name="Sandoval A."/>
            <person name="Bustamante F."/>
            <person name="Bustos P."/>
            <person name="Mancilla M."/>
        </authorList>
    </citation>
    <scope>NUCLEOTIDE SEQUENCE [LARGE SCALE GENOMIC DNA]</scope>
    <source>
        <strain evidence="2">B1-32597</strain>
    </source>
</reference>
<dbReference type="PANTHER" id="PTHR18964:SF169">
    <property type="entry name" value="N-ACETYLMANNOSAMINE KINASE"/>
    <property type="match status" value="1"/>
</dbReference>
<dbReference type="Proteomes" id="UP000029558">
    <property type="component" value="Chromosome"/>
</dbReference>
<organism evidence="1 2">
    <name type="scientific">Piscirickettsia salmonis</name>
    <dbReference type="NCBI Taxonomy" id="1238"/>
    <lineage>
        <taxon>Bacteria</taxon>
        <taxon>Pseudomonadati</taxon>
        <taxon>Pseudomonadota</taxon>
        <taxon>Gammaproteobacteria</taxon>
        <taxon>Thiotrichales</taxon>
        <taxon>Piscirickettsiaceae</taxon>
        <taxon>Piscirickettsia</taxon>
    </lineage>
</organism>
<dbReference type="OrthoDB" id="8772678at2"/>
<name>A0A1L6TGF7_PISSA</name>
<dbReference type="RefSeq" id="WP_017376549.1">
    <property type="nucleotide sequence ID" value="NZ_CP012508.1"/>
</dbReference>
<dbReference type="SUPFAM" id="SSF53067">
    <property type="entry name" value="Actin-like ATPase domain"/>
    <property type="match status" value="1"/>
</dbReference>
<dbReference type="GO" id="GO:0009384">
    <property type="term" value="F:N-acylmannosamine kinase activity"/>
    <property type="evidence" value="ECO:0007669"/>
    <property type="project" value="TreeGrafter"/>
</dbReference>
<gene>
    <name evidence="1" type="ORF">KU39_322</name>
</gene>
<accession>A0A1L6TGF7</accession>
<evidence type="ECO:0000313" key="1">
    <source>
        <dbReference type="EMBL" id="ALB21506.1"/>
    </source>
</evidence>
<dbReference type="GO" id="GO:0019262">
    <property type="term" value="P:N-acetylneuraminate catabolic process"/>
    <property type="evidence" value="ECO:0007669"/>
    <property type="project" value="TreeGrafter"/>
</dbReference>
<dbReference type="Gene3D" id="3.30.420.40">
    <property type="match status" value="2"/>
</dbReference>